<feature type="compositionally biased region" description="Polar residues" evidence="2">
    <location>
        <begin position="694"/>
        <end position="707"/>
    </location>
</feature>
<feature type="region of interest" description="Disordered" evidence="2">
    <location>
        <begin position="802"/>
        <end position="823"/>
    </location>
</feature>
<dbReference type="Pfam" id="PF10374">
    <property type="entry name" value="EST1"/>
    <property type="match status" value="1"/>
</dbReference>
<comment type="subcellular location">
    <subcellularLocation>
        <location evidence="1">Nucleus</location>
    </subcellularLocation>
</comment>
<evidence type="ECO:0000313" key="6">
    <source>
        <dbReference type="Proteomes" id="UP001283341"/>
    </source>
</evidence>
<feature type="compositionally biased region" description="Polar residues" evidence="2">
    <location>
        <begin position="760"/>
        <end position="780"/>
    </location>
</feature>
<dbReference type="EMBL" id="JAUEDM010000007">
    <property type="protein sequence ID" value="KAK3313851.1"/>
    <property type="molecule type" value="Genomic_DNA"/>
</dbReference>
<feature type="domain" description="DNA/RNA-binding" evidence="3">
    <location>
        <begin position="205"/>
        <end position="492"/>
    </location>
</feature>
<feature type="compositionally biased region" description="Polar residues" evidence="2">
    <location>
        <begin position="853"/>
        <end position="864"/>
    </location>
</feature>
<dbReference type="InterPro" id="IPR011990">
    <property type="entry name" value="TPR-like_helical_dom_sf"/>
</dbReference>
<dbReference type="GO" id="GO:0000184">
    <property type="term" value="P:nuclear-transcribed mRNA catabolic process, nonsense-mediated decay"/>
    <property type="evidence" value="ECO:0007669"/>
    <property type="project" value="UniProtKB-KW"/>
</dbReference>
<organism evidence="5 6">
    <name type="scientific">Apodospora peruviana</name>
    <dbReference type="NCBI Taxonomy" id="516989"/>
    <lineage>
        <taxon>Eukaryota</taxon>
        <taxon>Fungi</taxon>
        <taxon>Dikarya</taxon>
        <taxon>Ascomycota</taxon>
        <taxon>Pezizomycotina</taxon>
        <taxon>Sordariomycetes</taxon>
        <taxon>Sordariomycetidae</taxon>
        <taxon>Sordariales</taxon>
        <taxon>Lasiosphaeriaceae</taxon>
        <taxon>Apodospora</taxon>
    </lineage>
</organism>
<feature type="region of interest" description="Disordered" evidence="2">
    <location>
        <begin position="920"/>
        <end position="950"/>
    </location>
</feature>
<dbReference type="InterPro" id="IPR045153">
    <property type="entry name" value="Est1/Ebs1-like"/>
</dbReference>
<keyword evidence="1" id="KW-0866">Nonsense-mediated mRNA decay</keyword>
<name>A0AAE0HXL7_9PEZI</name>
<protein>
    <recommendedName>
        <fullName evidence="1">Nonsense-mediated mRNA decay factor</fullName>
    </recommendedName>
</protein>
<dbReference type="InterPro" id="IPR019458">
    <property type="entry name" value="Est1-like_N"/>
</dbReference>
<feature type="region of interest" description="Disordered" evidence="2">
    <location>
        <begin position="681"/>
        <end position="707"/>
    </location>
</feature>
<dbReference type="GO" id="GO:0005634">
    <property type="term" value="C:nucleus"/>
    <property type="evidence" value="ECO:0007669"/>
    <property type="project" value="UniProtKB-SubCell"/>
</dbReference>
<dbReference type="PANTHER" id="PTHR15696">
    <property type="entry name" value="SMG-7 SUPPRESSOR WITH MORPHOLOGICAL EFFECT ON GENITALIA PROTEIN 7"/>
    <property type="match status" value="1"/>
</dbReference>
<dbReference type="PANTHER" id="PTHR15696:SF36">
    <property type="entry name" value="NONSENSE-MEDIATED MRNA DECAY FACTOR"/>
    <property type="match status" value="1"/>
</dbReference>
<feature type="region of interest" description="Disordered" evidence="2">
    <location>
        <begin position="756"/>
        <end position="780"/>
    </location>
</feature>
<gene>
    <name evidence="5" type="ORF">B0H66DRAFT_364100</name>
</gene>
<evidence type="ECO:0000256" key="2">
    <source>
        <dbReference type="SAM" id="MobiDB-lite"/>
    </source>
</evidence>
<keyword evidence="6" id="KW-1185">Reference proteome</keyword>
<dbReference type="Proteomes" id="UP001283341">
    <property type="component" value="Unassembled WGS sequence"/>
</dbReference>
<proteinExistence type="predicted"/>
<evidence type="ECO:0000259" key="4">
    <source>
        <dbReference type="Pfam" id="PF10374"/>
    </source>
</evidence>
<dbReference type="Gene3D" id="1.25.40.10">
    <property type="entry name" value="Tetratricopeptide repeat domain"/>
    <property type="match status" value="1"/>
</dbReference>
<dbReference type="AlphaFoldDB" id="A0AAE0HXL7"/>
<evidence type="ECO:0000313" key="5">
    <source>
        <dbReference type="EMBL" id="KAK3313851.1"/>
    </source>
</evidence>
<reference evidence="5" key="2">
    <citation type="submission" date="2023-06" db="EMBL/GenBank/DDBJ databases">
        <authorList>
            <consortium name="Lawrence Berkeley National Laboratory"/>
            <person name="Haridas S."/>
            <person name="Hensen N."/>
            <person name="Bonometti L."/>
            <person name="Westerberg I."/>
            <person name="Brannstrom I.O."/>
            <person name="Guillou S."/>
            <person name="Cros-Aarteil S."/>
            <person name="Calhoun S."/>
            <person name="Kuo A."/>
            <person name="Mondo S."/>
            <person name="Pangilinan J."/>
            <person name="Riley R."/>
            <person name="Labutti K."/>
            <person name="Andreopoulos B."/>
            <person name="Lipzen A."/>
            <person name="Chen C."/>
            <person name="Yanf M."/>
            <person name="Daum C."/>
            <person name="Ng V."/>
            <person name="Clum A."/>
            <person name="Steindorff A."/>
            <person name="Ohm R."/>
            <person name="Martin F."/>
            <person name="Silar P."/>
            <person name="Natvig D."/>
            <person name="Lalanne C."/>
            <person name="Gautier V."/>
            <person name="Ament-Velasquez S.L."/>
            <person name="Kruys A."/>
            <person name="Hutchinson M.I."/>
            <person name="Powell A.J."/>
            <person name="Barry K."/>
            <person name="Miller A.N."/>
            <person name="Grigoriev I.V."/>
            <person name="Debuchy R."/>
            <person name="Gladieux P."/>
            <person name="Thoren M.H."/>
            <person name="Johannesson H."/>
        </authorList>
    </citation>
    <scope>NUCLEOTIDE SEQUENCE</scope>
    <source>
        <strain evidence="5">CBS 118394</strain>
    </source>
</reference>
<keyword evidence="1" id="KW-0539">Nucleus</keyword>
<comment type="caution">
    <text evidence="5">The sequence shown here is derived from an EMBL/GenBank/DDBJ whole genome shotgun (WGS) entry which is preliminary data.</text>
</comment>
<evidence type="ECO:0000256" key="1">
    <source>
        <dbReference type="RuleBase" id="RU369098"/>
    </source>
</evidence>
<comment type="function">
    <text evidence="1">Plays a role in nonsense-mediated mRNA decay.</text>
</comment>
<dbReference type="InterPro" id="IPR018834">
    <property type="entry name" value="DNA/RNA-bd_Est1-type"/>
</dbReference>
<reference evidence="5" key="1">
    <citation type="journal article" date="2023" name="Mol. Phylogenet. Evol.">
        <title>Genome-scale phylogeny and comparative genomics of the fungal order Sordariales.</title>
        <authorList>
            <person name="Hensen N."/>
            <person name="Bonometti L."/>
            <person name="Westerberg I."/>
            <person name="Brannstrom I.O."/>
            <person name="Guillou S."/>
            <person name="Cros-Aarteil S."/>
            <person name="Calhoun S."/>
            <person name="Haridas S."/>
            <person name="Kuo A."/>
            <person name="Mondo S."/>
            <person name="Pangilinan J."/>
            <person name="Riley R."/>
            <person name="LaButti K."/>
            <person name="Andreopoulos B."/>
            <person name="Lipzen A."/>
            <person name="Chen C."/>
            <person name="Yan M."/>
            <person name="Daum C."/>
            <person name="Ng V."/>
            <person name="Clum A."/>
            <person name="Steindorff A."/>
            <person name="Ohm R.A."/>
            <person name="Martin F."/>
            <person name="Silar P."/>
            <person name="Natvig D.O."/>
            <person name="Lalanne C."/>
            <person name="Gautier V."/>
            <person name="Ament-Velasquez S.L."/>
            <person name="Kruys A."/>
            <person name="Hutchinson M.I."/>
            <person name="Powell A.J."/>
            <person name="Barry K."/>
            <person name="Miller A.N."/>
            <person name="Grigoriev I.V."/>
            <person name="Debuchy R."/>
            <person name="Gladieux P."/>
            <person name="Hiltunen Thoren M."/>
            <person name="Johannesson H."/>
        </authorList>
    </citation>
    <scope>NUCLEOTIDE SEQUENCE</scope>
    <source>
        <strain evidence="5">CBS 118394</strain>
    </source>
</reference>
<evidence type="ECO:0000259" key="3">
    <source>
        <dbReference type="Pfam" id="PF10373"/>
    </source>
</evidence>
<sequence>MATPTATATITTATEKEWERAKSQHVTIDKELKRIQEGGSAANELARFEKIEKLMQNFRLACINTMWPDIRAAAEKRVEDILWQTHANVTKVYRKAIARLQSSDRVVLKRKIEKLYLAYLRTAQYFYKAYLQRVCARYNVKALKRIARRAELEEMPVPDQDIVDAAAENLEETVTASAHKMLIYLGDLSRYRTLARPKDRRWHNALAYYSLANELIPESGLGYHQCGVIFSETEDHLEVVYHFYRALACDKPHPNASTNLEREFRDLQQGTAGASKGINDAMLSWFVKLHANYFKGEEFSGRKELEDEVDHRLEMALKKGTQSDLDMGLLKMILINILAFQVGLEKTRTEWSDTGSRSCQFILLQNVRTIHTISRILREELVEIVQREPVEPPDETRDSASPNQVADKFTPVFRRTLPLIRVYMTWLCFYNTDLVGYQDHLQPQFGIMCKTLANALNLLFDLVANEIASLQTPVPFRFPEDEETLGMRCLNGPELPEGCRLHYHPVLHTPKPRAEDIPDSTFTADDVALTRALGVLSCALNLANDSPFPIMHSKIMEDSQERVRFLYTEIGKPVPTTNMPANLPAAPVDAAAAVTMSAVMPAAVDQPPMPAVAVVPTENDSDAFSGDEDFYAAPVEKPTSSVRRVLPEHSTVASRAAPGASEFPIENQLYGILNDFLTPPETGKATRVSESRTDSQSQNQTSYGMGSTTAREVLGSVASTSPTPDSANGKTFPTLPWNYFYTPAIGEGLLQHAAKGNSPGWGTTNGLATSRPGTSRVTTQGQGVDNLTIRNMVPVQTRQHNASTVPRGHHAAASTSQQGLSRVGPDFTNRSQQASIQGHGIREVWTEPGEISAQPSTVASSKASQPDPWGSPAGHWQLGQYSMGDQPPAQSQFSPMAFSGANSSLPPVNSPWGLPAKAQLGAPAHRTQPSASWLAAGHSPSPLGDNASSTPLVPSYPGSISSPGLAHNNGKAYDAAAVYWHGSMPSPVEHNYATNMFGSGVHGTTKMEEYDRQALMSAWAGNYTSGPSLQTAATAASGAYHQAQSQAQCNAALLPTASAGSNDPLKPSAAQWQKQQPITMAGQILPQVKADGRSRFENVPKR</sequence>
<dbReference type="Pfam" id="PF10373">
    <property type="entry name" value="EST1_DNA_bind"/>
    <property type="match status" value="1"/>
</dbReference>
<feature type="domain" description="Telomerase activating protein Est1-like N-terminal" evidence="4">
    <location>
        <begin position="78"/>
        <end position="195"/>
    </location>
</feature>
<feature type="region of interest" description="Disordered" evidence="2">
    <location>
        <begin position="850"/>
        <end position="870"/>
    </location>
</feature>
<accession>A0AAE0HXL7</accession>
<dbReference type="SUPFAM" id="SSF48452">
    <property type="entry name" value="TPR-like"/>
    <property type="match status" value="1"/>
</dbReference>